<feature type="compositionally biased region" description="Low complexity" evidence="1">
    <location>
        <begin position="383"/>
        <end position="392"/>
    </location>
</feature>
<protein>
    <submittedName>
        <fullName evidence="2">Uncharacterized protein</fullName>
    </submittedName>
</protein>
<evidence type="ECO:0000313" key="2">
    <source>
        <dbReference type="EMBL" id="KAG7441965.1"/>
    </source>
</evidence>
<feature type="region of interest" description="Disordered" evidence="1">
    <location>
        <begin position="239"/>
        <end position="324"/>
    </location>
</feature>
<evidence type="ECO:0000256" key="1">
    <source>
        <dbReference type="SAM" id="MobiDB-lite"/>
    </source>
</evidence>
<feature type="compositionally biased region" description="Polar residues" evidence="1">
    <location>
        <begin position="152"/>
        <end position="164"/>
    </location>
</feature>
<dbReference type="EMBL" id="MU250555">
    <property type="protein sequence ID" value="KAG7441965.1"/>
    <property type="molecule type" value="Genomic_DNA"/>
</dbReference>
<accession>A0A9P8ANJ0</accession>
<feature type="compositionally biased region" description="Basic and acidic residues" evidence="1">
    <location>
        <begin position="274"/>
        <end position="288"/>
    </location>
</feature>
<gene>
    <name evidence="2" type="ORF">BT62DRAFT_1011001</name>
</gene>
<feature type="compositionally biased region" description="Polar residues" evidence="1">
    <location>
        <begin position="310"/>
        <end position="324"/>
    </location>
</feature>
<dbReference type="RefSeq" id="XP_043035465.1">
    <property type="nucleotide sequence ID" value="XM_043177717.1"/>
</dbReference>
<comment type="caution">
    <text evidence="2">The sequence shown here is derived from an EMBL/GenBank/DDBJ whole genome shotgun (WGS) entry which is preliminary data.</text>
</comment>
<feature type="region of interest" description="Disordered" evidence="1">
    <location>
        <begin position="347"/>
        <end position="413"/>
    </location>
</feature>
<reference evidence="2" key="1">
    <citation type="submission" date="2020-11" db="EMBL/GenBank/DDBJ databases">
        <title>Adaptations for nitrogen fixation in a non-lichenized fungal sporocarp promotes dispersal by wood-feeding termites.</title>
        <authorList>
            <consortium name="DOE Joint Genome Institute"/>
            <person name="Koch R.A."/>
            <person name="Yoon G."/>
            <person name="Arayal U."/>
            <person name="Lail K."/>
            <person name="Amirebrahimi M."/>
            <person name="Labutti K."/>
            <person name="Lipzen A."/>
            <person name="Riley R."/>
            <person name="Barry K."/>
            <person name="Henrissat B."/>
            <person name="Grigoriev I.V."/>
            <person name="Herr J.R."/>
            <person name="Aime M.C."/>
        </authorList>
    </citation>
    <scope>NUCLEOTIDE SEQUENCE</scope>
    <source>
        <strain evidence="2">MCA 3950</strain>
    </source>
</reference>
<sequence>MVWPCGLLSRRAGNSVTASPLPISRSRASFVFAIERPFSSRSIPFVLGPEFLFSGMNGKHYTQEGYSSSSNRTMEQAEYDAQIYQQLAQHDPTDFLWSSWSPQETDHRYNRPADSTASRSTAIAPHGHISHQHNRNETPSPGGDQPWRKKTSPPTAAYSTNQDGQGVGYATINYSATMSTSGSLPRPAVMPPRPRMLFASTTTISLFTQSQSPRSRLNARSSDEAMPFTSGLPHVIDGPSNYQLSPIDPQRQFPHHHDPEIYTASTPAGPVRSTRQERRSAPYRDHEGPIASSSSHSFAIDAARPGHPGSHTSPPTQRSAHSTTLTGVPQMPIEFDVRFHQTDCPSWRVSSINYPHPKGDVETLTQRHRKPAGGKKGKRKAGEGSSSSDSGSCPPTAPAVAKSNENAASGSHV</sequence>
<dbReference type="Proteomes" id="UP000812287">
    <property type="component" value="Unassembled WGS sequence"/>
</dbReference>
<dbReference type="OrthoDB" id="2983634at2759"/>
<organism evidence="2 3">
    <name type="scientific">Guyanagaster necrorhizus</name>
    <dbReference type="NCBI Taxonomy" id="856835"/>
    <lineage>
        <taxon>Eukaryota</taxon>
        <taxon>Fungi</taxon>
        <taxon>Dikarya</taxon>
        <taxon>Basidiomycota</taxon>
        <taxon>Agaricomycotina</taxon>
        <taxon>Agaricomycetes</taxon>
        <taxon>Agaricomycetidae</taxon>
        <taxon>Agaricales</taxon>
        <taxon>Marasmiineae</taxon>
        <taxon>Physalacriaceae</taxon>
        <taxon>Guyanagaster</taxon>
    </lineage>
</organism>
<keyword evidence="3" id="KW-1185">Reference proteome</keyword>
<name>A0A9P8ANJ0_9AGAR</name>
<dbReference type="AlphaFoldDB" id="A0A9P8ANJ0"/>
<evidence type="ECO:0000313" key="3">
    <source>
        <dbReference type="Proteomes" id="UP000812287"/>
    </source>
</evidence>
<feature type="compositionally biased region" description="Basic residues" evidence="1">
    <location>
        <begin position="366"/>
        <end position="379"/>
    </location>
</feature>
<dbReference type="GeneID" id="66100004"/>
<feature type="region of interest" description="Disordered" evidence="1">
    <location>
        <begin position="95"/>
        <end position="166"/>
    </location>
</feature>
<feature type="compositionally biased region" description="Polar residues" evidence="1">
    <location>
        <begin position="403"/>
        <end position="413"/>
    </location>
</feature>
<proteinExistence type="predicted"/>